<reference evidence="1" key="1">
    <citation type="journal article" date="2023" name="Mol. Biol. Evol.">
        <title>Third-Generation Sequencing Reveals the Adaptive Role of the Epigenome in Three Deep-Sea Polychaetes.</title>
        <authorList>
            <person name="Perez M."/>
            <person name="Aroh O."/>
            <person name="Sun Y."/>
            <person name="Lan Y."/>
            <person name="Juniper S.K."/>
            <person name="Young C.R."/>
            <person name="Angers B."/>
            <person name="Qian P.Y."/>
        </authorList>
    </citation>
    <scope>NUCLEOTIDE SEQUENCE</scope>
    <source>
        <strain evidence="1">R07B-5</strain>
    </source>
</reference>
<evidence type="ECO:0000313" key="2">
    <source>
        <dbReference type="Proteomes" id="UP001209878"/>
    </source>
</evidence>
<evidence type="ECO:0000313" key="1">
    <source>
        <dbReference type="EMBL" id="KAK2141549.1"/>
    </source>
</evidence>
<proteinExistence type="predicted"/>
<organism evidence="1 2">
    <name type="scientific">Ridgeia piscesae</name>
    <name type="common">Tubeworm</name>
    <dbReference type="NCBI Taxonomy" id="27915"/>
    <lineage>
        <taxon>Eukaryota</taxon>
        <taxon>Metazoa</taxon>
        <taxon>Spiralia</taxon>
        <taxon>Lophotrochozoa</taxon>
        <taxon>Annelida</taxon>
        <taxon>Polychaeta</taxon>
        <taxon>Sedentaria</taxon>
        <taxon>Canalipalpata</taxon>
        <taxon>Sabellida</taxon>
        <taxon>Siboglinidae</taxon>
        <taxon>Ridgeia</taxon>
    </lineage>
</organism>
<dbReference type="EMBL" id="JAODUO010005212">
    <property type="protein sequence ID" value="KAK2141549.1"/>
    <property type="molecule type" value="Genomic_DNA"/>
</dbReference>
<keyword evidence="2" id="KW-1185">Reference proteome</keyword>
<dbReference type="Proteomes" id="UP001209878">
    <property type="component" value="Unassembled WGS sequence"/>
</dbReference>
<gene>
    <name evidence="1" type="ORF">NP493_5213g00003</name>
</gene>
<name>A0AAD9MSN3_RIDPI</name>
<sequence length="151" mass="16875">MDHVIDGSVKMSFTSRAAWHATQLECPYLRHTHAHLIQGTRPSYKKTKNRRRQEISKKAVPKMASWSSEIISFPTTTGEGGIFPLGFPPPYLQQILLRTRLRQSVRSCVSHQCQAIKSILVYLRPQSSTQAPNVVGSSLAADDNHAHSAKI</sequence>
<dbReference type="AlphaFoldDB" id="A0AAD9MSN3"/>
<protein>
    <submittedName>
        <fullName evidence="1">Uncharacterized protein</fullName>
    </submittedName>
</protein>
<accession>A0AAD9MSN3</accession>
<comment type="caution">
    <text evidence="1">The sequence shown here is derived from an EMBL/GenBank/DDBJ whole genome shotgun (WGS) entry which is preliminary data.</text>
</comment>